<dbReference type="GO" id="GO:0042450">
    <property type="term" value="P:L-arginine biosynthetic process via ornithine"/>
    <property type="evidence" value="ECO:0007669"/>
    <property type="project" value="UniProtKB-UniRule"/>
</dbReference>
<name>A0AAU8AK50_9RHOB</name>
<accession>A0AAU8AK50</accession>
<keyword evidence="5 7" id="KW-0028">Amino-acid biosynthesis</keyword>
<dbReference type="InterPro" id="IPR024083">
    <property type="entry name" value="Fumarase/histidase_N"/>
</dbReference>
<dbReference type="AlphaFoldDB" id="A0AAU8AK50"/>
<dbReference type="InterPro" id="IPR000362">
    <property type="entry name" value="Fumarate_lyase_fam"/>
</dbReference>
<dbReference type="SUPFAM" id="SSF48557">
    <property type="entry name" value="L-aspartase-like"/>
    <property type="match status" value="1"/>
</dbReference>
<dbReference type="InterPro" id="IPR008948">
    <property type="entry name" value="L-Aspartase-like"/>
</dbReference>
<dbReference type="FunFam" id="1.20.200.10:FF:000015">
    <property type="entry name" value="argininosuccinate lyase isoform X2"/>
    <property type="match status" value="1"/>
</dbReference>
<dbReference type="EC" id="4.3.2.1" evidence="3 7"/>
<dbReference type="InterPro" id="IPR020557">
    <property type="entry name" value="Fumarate_lyase_CS"/>
</dbReference>
<organism evidence="10">
    <name type="scientific">Alloyangia sp. H15</name>
    <dbReference type="NCBI Taxonomy" id="3029062"/>
    <lineage>
        <taxon>Bacteria</taxon>
        <taxon>Pseudomonadati</taxon>
        <taxon>Pseudomonadota</taxon>
        <taxon>Alphaproteobacteria</taxon>
        <taxon>Rhodobacterales</taxon>
        <taxon>Roseobacteraceae</taxon>
        <taxon>Alloyangia</taxon>
    </lineage>
</organism>
<dbReference type="PROSITE" id="PS00163">
    <property type="entry name" value="FUMARATE_LYASES"/>
    <property type="match status" value="1"/>
</dbReference>
<dbReference type="PANTHER" id="PTHR43814:SF1">
    <property type="entry name" value="ARGININOSUCCINATE LYASE"/>
    <property type="match status" value="1"/>
</dbReference>
<dbReference type="FunFam" id="1.10.40.30:FF:000001">
    <property type="entry name" value="Argininosuccinate lyase"/>
    <property type="match status" value="1"/>
</dbReference>
<dbReference type="Gene3D" id="1.20.200.10">
    <property type="entry name" value="Fumarase/aspartase (Central domain)"/>
    <property type="match status" value="1"/>
</dbReference>
<evidence type="ECO:0000256" key="4">
    <source>
        <dbReference type="ARBA" id="ARBA00022571"/>
    </source>
</evidence>
<dbReference type="GO" id="GO:0005829">
    <property type="term" value="C:cytosol"/>
    <property type="evidence" value="ECO:0007669"/>
    <property type="project" value="TreeGrafter"/>
</dbReference>
<evidence type="ECO:0000256" key="2">
    <source>
        <dbReference type="ARBA" id="ARBA00004941"/>
    </source>
</evidence>
<keyword evidence="7" id="KW-0963">Cytoplasm</keyword>
<proteinExistence type="inferred from homology"/>
<dbReference type="CDD" id="cd01359">
    <property type="entry name" value="Argininosuccinate_lyase"/>
    <property type="match status" value="1"/>
</dbReference>
<dbReference type="Pfam" id="PF14698">
    <property type="entry name" value="ASL_C2"/>
    <property type="match status" value="1"/>
</dbReference>
<dbReference type="PRINTS" id="PR00145">
    <property type="entry name" value="ARGSUCLYASE"/>
</dbReference>
<evidence type="ECO:0000256" key="3">
    <source>
        <dbReference type="ARBA" id="ARBA00012338"/>
    </source>
</evidence>
<dbReference type="NCBIfam" id="TIGR00838">
    <property type="entry name" value="argH"/>
    <property type="match status" value="1"/>
</dbReference>
<comment type="pathway">
    <text evidence="2 7">Amino-acid biosynthesis; L-arginine biosynthesis; L-arginine from L-ornithine and carbamoyl phosphate: step 3/3.</text>
</comment>
<comment type="subcellular location">
    <subcellularLocation>
        <location evidence="7">Cytoplasm</location>
    </subcellularLocation>
</comment>
<dbReference type="GO" id="GO:0004056">
    <property type="term" value="F:argininosuccinate lyase activity"/>
    <property type="evidence" value="ECO:0007669"/>
    <property type="project" value="UniProtKB-UniRule"/>
</dbReference>
<evidence type="ECO:0000256" key="6">
    <source>
        <dbReference type="ARBA" id="ARBA00023239"/>
    </source>
</evidence>
<dbReference type="FunFam" id="1.10.275.10:FF:000002">
    <property type="entry name" value="Argininosuccinate lyase"/>
    <property type="match status" value="1"/>
</dbReference>
<evidence type="ECO:0000256" key="7">
    <source>
        <dbReference type="HAMAP-Rule" id="MF_00006"/>
    </source>
</evidence>
<dbReference type="Gene3D" id="1.10.275.10">
    <property type="entry name" value="Fumarase/aspartase (N-terminal domain)"/>
    <property type="match status" value="1"/>
</dbReference>
<dbReference type="Pfam" id="PF00206">
    <property type="entry name" value="Lyase_1"/>
    <property type="match status" value="1"/>
</dbReference>
<comment type="catalytic activity">
    <reaction evidence="1 7">
        <text>2-(N(omega)-L-arginino)succinate = fumarate + L-arginine</text>
        <dbReference type="Rhea" id="RHEA:24020"/>
        <dbReference type="ChEBI" id="CHEBI:29806"/>
        <dbReference type="ChEBI" id="CHEBI:32682"/>
        <dbReference type="ChEBI" id="CHEBI:57472"/>
        <dbReference type="EC" id="4.3.2.1"/>
    </reaction>
</comment>
<dbReference type="Gene3D" id="1.10.40.30">
    <property type="entry name" value="Fumarase/aspartase (C-terminal domain)"/>
    <property type="match status" value="1"/>
</dbReference>
<gene>
    <name evidence="7 10" type="primary">argH</name>
    <name evidence="10" type="ORF">PVT71_06075</name>
</gene>
<feature type="domain" description="Fumarate lyase N-terminal" evidence="8">
    <location>
        <begin position="12"/>
        <end position="306"/>
    </location>
</feature>
<reference evidence="10" key="1">
    <citation type="submission" date="2023-02" db="EMBL/GenBank/DDBJ databases">
        <title>Description and genomic characterization of Salipiger bruguierae sp. nov., isolated from the sediment of mangrove plant Bruguiera sexangula.</title>
        <authorList>
            <person name="Long M."/>
        </authorList>
    </citation>
    <scope>NUCLEOTIDE SEQUENCE</scope>
    <source>
        <strain evidence="10">H15</strain>
    </source>
</reference>
<dbReference type="EMBL" id="CP123384">
    <property type="protein sequence ID" value="XCC94777.1"/>
    <property type="molecule type" value="Genomic_DNA"/>
</dbReference>
<evidence type="ECO:0000256" key="5">
    <source>
        <dbReference type="ARBA" id="ARBA00022605"/>
    </source>
</evidence>
<evidence type="ECO:0000259" key="8">
    <source>
        <dbReference type="Pfam" id="PF00206"/>
    </source>
</evidence>
<evidence type="ECO:0000313" key="10">
    <source>
        <dbReference type="EMBL" id="XCC94777.1"/>
    </source>
</evidence>
<comment type="similarity">
    <text evidence="7">Belongs to the lyase 1 family. Argininosuccinate lyase subfamily.</text>
</comment>
<feature type="domain" description="Argininosuccinate lyase C-terminal" evidence="9">
    <location>
        <begin position="369"/>
        <end position="438"/>
    </location>
</feature>
<protein>
    <recommendedName>
        <fullName evidence="3 7">Argininosuccinate lyase</fullName>
        <shortName evidence="7">ASAL</shortName>
        <ecNumber evidence="3 7">4.3.2.1</ecNumber>
    </recommendedName>
    <alternativeName>
        <fullName evidence="7">Arginosuccinase</fullName>
    </alternativeName>
</protein>
<keyword evidence="4 7" id="KW-0055">Arginine biosynthesis</keyword>
<dbReference type="PRINTS" id="PR00149">
    <property type="entry name" value="FUMRATELYASE"/>
</dbReference>
<evidence type="ECO:0000259" key="9">
    <source>
        <dbReference type="Pfam" id="PF14698"/>
    </source>
</evidence>
<dbReference type="InterPro" id="IPR029419">
    <property type="entry name" value="Arg_succ_lyase_C"/>
</dbReference>
<sequence>MSDKTSNQMWGGRFAAGPDAIMEAINASISFDKRLAAQDIAGSRAHAAMLAATGIVDSSDAEAIREGLLTVLSEIQAGDFEFSTALEDIHMNVEARLKQIIGDPAGRLHTARSRNDQVATDFRLWVRDQFDAAEGGILALMKALLGQAAAGADWVMPGFTHLQTAQPVTWGHHMMAYVEMFARDLSRMRDARKRMNESPLGAAALAGTGFPIDRQMTAEALGFDRPMANSLDAVSDRDFALEFLAAASICAMHLSRFAEELVIWSSAQFRFVTLSDRFSTGSSIMPQKKNPDAAELIRAKIGRIFGANVALMMVMKGLPLAYSKDMQEDKEQVFDAADNLMLALAAMEGMVKDMTANVANLETAAASGFSTATDLADWLVRETGLPFRDAHHVTGALVAMAEKKGCDLSDLSLEEMKSVNDAISEGIFDVLGVHNSVASRMSYGGTAPARVREQVARWKEILG</sequence>
<dbReference type="RefSeq" id="WP_353473605.1">
    <property type="nucleotide sequence ID" value="NZ_CP123384.1"/>
</dbReference>
<keyword evidence="6 7" id="KW-0456">Lyase</keyword>
<dbReference type="InterPro" id="IPR022761">
    <property type="entry name" value="Fumarate_lyase_N"/>
</dbReference>
<evidence type="ECO:0000256" key="1">
    <source>
        <dbReference type="ARBA" id="ARBA00000985"/>
    </source>
</evidence>
<dbReference type="PANTHER" id="PTHR43814">
    <property type="entry name" value="ARGININOSUCCINATE LYASE"/>
    <property type="match status" value="1"/>
</dbReference>
<dbReference type="HAMAP" id="MF_00006">
    <property type="entry name" value="Arg_succ_lyase"/>
    <property type="match status" value="1"/>
</dbReference>
<dbReference type="InterPro" id="IPR009049">
    <property type="entry name" value="Argininosuccinate_lyase"/>
</dbReference>